<feature type="region of interest" description="Disordered" evidence="1">
    <location>
        <begin position="266"/>
        <end position="328"/>
    </location>
</feature>
<evidence type="ECO:0000256" key="1">
    <source>
        <dbReference type="SAM" id="MobiDB-lite"/>
    </source>
</evidence>
<dbReference type="EMBL" id="GL385397">
    <property type="protein sequence ID" value="EJT77243.1"/>
    <property type="molecule type" value="Genomic_DNA"/>
</dbReference>
<dbReference type="Pfam" id="PF25534">
    <property type="entry name" value="DUF7918"/>
    <property type="match status" value="1"/>
</dbReference>
<reference evidence="4" key="4">
    <citation type="journal article" date="2015" name="G3 (Bethesda)">
        <title>Genome sequences of three phytopathogenic species of the Magnaporthaceae family of fungi.</title>
        <authorList>
            <person name="Okagaki L.H."/>
            <person name="Nunes C.C."/>
            <person name="Sailsbery J."/>
            <person name="Clay B."/>
            <person name="Brown D."/>
            <person name="John T."/>
            <person name="Oh Y."/>
            <person name="Young N."/>
            <person name="Fitzgerald M."/>
            <person name="Haas B.J."/>
            <person name="Zeng Q."/>
            <person name="Young S."/>
            <person name="Adiconis X."/>
            <person name="Fan L."/>
            <person name="Levin J.Z."/>
            <person name="Mitchell T.K."/>
            <person name="Okubara P.A."/>
            <person name="Farman M.L."/>
            <person name="Kohn L.M."/>
            <person name="Birren B."/>
            <person name="Ma L.-J."/>
            <person name="Dean R.A."/>
        </authorList>
    </citation>
    <scope>NUCLEOTIDE SEQUENCE</scope>
    <source>
        <strain evidence="4">R3-111a-1</strain>
    </source>
</reference>
<accession>J3P0V9</accession>
<protein>
    <recommendedName>
        <fullName evidence="2">DUF7918 domain-containing protein</fullName>
    </recommendedName>
</protein>
<dbReference type="STRING" id="644352.J3P0V9"/>
<dbReference type="VEuPathDB" id="FungiDB:GGTG_07155"/>
<gene>
    <name evidence="4" type="primary">20347613</name>
    <name evidence="3" type="ORF">GGTG_07155</name>
</gene>
<dbReference type="GeneID" id="20347613"/>
<name>J3P0V9_GAET3</name>
<reference evidence="4" key="5">
    <citation type="submission" date="2018-04" db="UniProtKB">
        <authorList>
            <consortium name="EnsemblFungi"/>
        </authorList>
    </citation>
    <scope>IDENTIFICATION</scope>
    <source>
        <strain evidence="4">R3-111a-1</strain>
    </source>
</reference>
<feature type="domain" description="DUF7918" evidence="2">
    <location>
        <begin position="9"/>
        <end position="246"/>
    </location>
</feature>
<keyword evidence="5" id="KW-1185">Reference proteome</keyword>
<dbReference type="HOGENOM" id="CLU_921646_0_0_1"/>
<reference evidence="3" key="2">
    <citation type="submission" date="2010-07" db="EMBL/GenBank/DDBJ databases">
        <authorList>
            <consortium name="The Broad Institute Genome Sequencing Platform"/>
            <consortium name="Broad Institute Genome Sequencing Center for Infectious Disease"/>
            <person name="Ma L.-J."/>
            <person name="Dead R."/>
            <person name="Young S."/>
            <person name="Zeng Q."/>
            <person name="Koehrsen M."/>
            <person name="Alvarado L."/>
            <person name="Berlin A."/>
            <person name="Chapman S.B."/>
            <person name="Chen Z."/>
            <person name="Freedman E."/>
            <person name="Gellesch M."/>
            <person name="Goldberg J."/>
            <person name="Griggs A."/>
            <person name="Gujja S."/>
            <person name="Heilman E.R."/>
            <person name="Heiman D."/>
            <person name="Hepburn T."/>
            <person name="Howarth C."/>
            <person name="Jen D."/>
            <person name="Larson L."/>
            <person name="Mehta T."/>
            <person name="Neiman D."/>
            <person name="Pearson M."/>
            <person name="Roberts A."/>
            <person name="Saif S."/>
            <person name="Shea T."/>
            <person name="Shenoy N."/>
            <person name="Sisk P."/>
            <person name="Stolte C."/>
            <person name="Sykes S."/>
            <person name="Walk T."/>
            <person name="White J."/>
            <person name="Yandava C."/>
            <person name="Haas B."/>
            <person name="Nusbaum C."/>
            <person name="Birren B."/>
        </authorList>
    </citation>
    <scope>NUCLEOTIDE SEQUENCE</scope>
    <source>
        <strain evidence="3">R3-111a-1</strain>
    </source>
</reference>
<dbReference type="OrthoDB" id="3364132at2759"/>
<evidence type="ECO:0000259" key="2">
    <source>
        <dbReference type="Pfam" id="PF25534"/>
    </source>
</evidence>
<dbReference type="PANTHER" id="PTHR36223:SF1">
    <property type="entry name" value="TRANSCRIPTION ELONGATION FACTOR EAF N-TERMINAL DOMAIN-CONTAINING PROTEIN"/>
    <property type="match status" value="1"/>
</dbReference>
<dbReference type="Proteomes" id="UP000006039">
    <property type="component" value="Unassembled WGS sequence"/>
</dbReference>
<dbReference type="InterPro" id="IPR057678">
    <property type="entry name" value="DUF7918"/>
</dbReference>
<dbReference type="RefSeq" id="XP_009223243.1">
    <property type="nucleotide sequence ID" value="XM_009224979.1"/>
</dbReference>
<reference evidence="3" key="3">
    <citation type="submission" date="2010-09" db="EMBL/GenBank/DDBJ databases">
        <title>Annotation of Gaeumannomyces graminis var. tritici R3-111a-1.</title>
        <authorList>
            <consortium name="The Broad Institute Genome Sequencing Platform"/>
            <person name="Ma L.-J."/>
            <person name="Dead R."/>
            <person name="Young S.K."/>
            <person name="Zeng Q."/>
            <person name="Gargeya S."/>
            <person name="Fitzgerald M."/>
            <person name="Haas B."/>
            <person name="Abouelleil A."/>
            <person name="Alvarado L."/>
            <person name="Arachchi H.M."/>
            <person name="Berlin A."/>
            <person name="Brown A."/>
            <person name="Chapman S.B."/>
            <person name="Chen Z."/>
            <person name="Dunbar C."/>
            <person name="Freedman E."/>
            <person name="Gearin G."/>
            <person name="Gellesch M."/>
            <person name="Goldberg J."/>
            <person name="Griggs A."/>
            <person name="Gujja S."/>
            <person name="Heiman D."/>
            <person name="Howarth C."/>
            <person name="Larson L."/>
            <person name="Lui A."/>
            <person name="MacDonald P.J.P."/>
            <person name="Mehta T."/>
            <person name="Montmayeur A."/>
            <person name="Murphy C."/>
            <person name="Neiman D."/>
            <person name="Pearson M."/>
            <person name="Priest M."/>
            <person name="Roberts A."/>
            <person name="Saif S."/>
            <person name="Shea T."/>
            <person name="Shenoy N."/>
            <person name="Sisk P."/>
            <person name="Stolte C."/>
            <person name="Sykes S."/>
            <person name="Yandava C."/>
            <person name="Wortman J."/>
            <person name="Nusbaum C."/>
            <person name="Birren B."/>
        </authorList>
    </citation>
    <scope>NUCLEOTIDE SEQUENCE</scope>
    <source>
        <strain evidence="3">R3-111a-1</strain>
    </source>
</reference>
<evidence type="ECO:0000313" key="5">
    <source>
        <dbReference type="Proteomes" id="UP000006039"/>
    </source>
</evidence>
<reference evidence="5" key="1">
    <citation type="submission" date="2010-07" db="EMBL/GenBank/DDBJ databases">
        <title>The genome sequence of Gaeumannomyces graminis var. tritici strain R3-111a-1.</title>
        <authorList>
            <consortium name="The Broad Institute Genome Sequencing Platform"/>
            <person name="Ma L.-J."/>
            <person name="Dead R."/>
            <person name="Young S."/>
            <person name="Zeng Q."/>
            <person name="Koehrsen M."/>
            <person name="Alvarado L."/>
            <person name="Berlin A."/>
            <person name="Chapman S.B."/>
            <person name="Chen Z."/>
            <person name="Freedman E."/>
            <person name="Gellesch M."/>
            <person name="Goldberg J."/>
            <person name="Griggs A."/>
            <person name="Gujja S."/>
            <person name="Heilman E.R."/>
            <person name="Heiman D."/>
            <person name="Hepburn T."/>
            <person name="Howarth C."/>
            <person name="Jen D."/>
            <person name="Larson L."/>
            <person name="Mehta T."/>
            <person name="Neiman D."/>
            <person name="Pearson M."/>
            <person name="Roberts A."/>
            <person name="Saif S."/>
            <person name="Shea T."/>
            <person name="Shenoy N."/>
            <person name="Sisk P."/>
            <person name="Stolte C."/>
            <person name="Sykes S."/>
            <person name="Walk T."/>
            <person name="White J."/>
            <person name="Yandava C."/>
            <person name="Haas B."/>
            <person name="Nusbaum C."/>
            <person name="Birren B."/>
        </authorList>
    </citation>
    <scope>NUCLEOTIDE SEQUENCE [LARGE SCALE GENOMIC DNA]</scope>
    <source>
        <strain evidence="5">R3-111a-1</strain>
    </source>
</reference>
<proteinExistence type="predicted"/>
<evidence type="ECO:0000313" key="4">
    <source>
        <dbReference type="EnsemblFungi" id="EJT77243"/>
    </source>
</evidence>
<evidence type="ECO:0000313" key="3">
    <source>
        <dbReference type="EMBL" id="EJT77243.1"/>
    </source>
</evidence>
<dbReference type="EnsemblFungi" id="EJT77243">
    <property type="protein sequence ID" value="EJT77243"/>
    <property type="gene ID" value="GGTG_07155"/>
</dbReference>
<dbReference type="eggNOG" id="ENOG502R2PB">
    <property type="taxonomic scope" value="Eukaryota"/>
</dbReference>
<sequence length="328" mass="36364">MAISNLIPGLEVTVKVDGEAAIEHDDDAAYDEPCAVEYDSPAGVRVVKYIEAKSGAPFCLTIKRASNFNFRGDQIGWSVAVDGGRGWWQQEISLQTPRRGAEWVSQVAGYSEGDPVSGFIRKFWRFGDLDIESADTRSTAEAMAKQTSLAKSLGVITVTVHHLLRPDQVTTPRAFREETNTGPVNEKALKGKALSLRAAANPEPGARPMPCSRHYQFKYLDPKRRPFAVFEFRYRTREDLIKEAILRAPPSPTQKTHENQPVILIDDEDDGSSSRIVKGEATMVKEEKKNATGGIKREAGEASQAPPPRRIKQTRRPDGKFLVDLTDD</sequence>
<feature type="compositionally biased region" description="Basic and acidic residues" evidence="1">
    <location>
        <begin position="283"/>
        <end position="300"/>
    </location>
</feature>
<dbReference type="AlphaFoldDB" id="J3P0V9"/>
<organism evidence="3">
    <name type="scientific">Gaeumannomyces tritici (strain R3-111a-1)</name>
    <name type="common">Wheat and barley take-all root rot fungus</name>
    <name type="synonym">Gaeumannomyces graminis var. tritici</name>
    <dbReference type="NCBI Taxonomy" id="644352"/>
    <lineage>
        <taxon>Eukaryota</taxon>
        <taxon>Fungi</taxon>
        <taxon>Dikarya</taxon>
        <taxon>Ascomycota</taxon>
        <taxon>Pezizomycotina</taxon>
        <taxon>Sordariomycetes</taxon>
        <taxon>Sordariomycetidae</taxon>
        <taxon>Magnaporthales</taxon>
        <taxon>Magnaporthaceae</taxon>
        <taxon>Gaeumannomyces</taxon>
    </lineage>
</organism>
<dbReference type="PANTHER" id="PTHR36223">
    <property type="entry name" value="BETA-LACTAMASE-TYPE TRANSPEPTIDASE FOLD DOMAIN CONTAINING PROTEIN"/>
    <property type="match status" value="1"/>
</dbReference>